<name>A0A517Z9C7_9PLAN</name>
<dbReference type="OrthoDB" id="290932at2"/>
<dbReference type="KEGG" id="mri:Mal4_34110"/>
<evidence type="ECO:0000313" key="3">
    <source>
        <dbReference type="Proteomes" id="UP000320496"/>
    </source>
</evidence>
<organism evidence="2 3">
    <name type="scientific">Maioricimonas rarisocia</name>
    <dbReference type="NCBI Taxonomy" id="2528026"/>
    <lineage>
        <taxon>Bacteria</taxon>
        <taxon>Pseudomonadati</taxon>
        <taxon>Planctomycetota</taxon>
        <taxon>Planctomycetia</taxon>
        <taxon>Planctomycetales</taxon>
        <taxon>Planctomycetaceae</taxon>
        <taxon>Maioricimonas</taxon>
    </lineage>
</organism>
<evidence type="ECO:0000256" key="1">
    <source>
        <dbReference type="SAM" id="MobiDB-lite"/>
    </source>
</evidence>
<reference evidence="2 3" key="1">
    <citation type="submission" date="2019-02" db="EMBL/GenBank/DDBJ databases">
        <title>Deep-cultivation of Planctomycetes and their phenomic and genomic characterization uncovers novel biology.</title>
        <authorList>
            <person name="Wiegand S."/>
            <person name="Jogler M."/>
            <person name="Boedeker C."/>
            <person name="Pinto D."/>
            <person name="Vollmers J."/>
            <person name="Rivas-Marin E."/>
            <person name="Kohn T."/>
            <person name="Peeters S.H."/>
            <person name="Heuer A."/>
            <person name="Rast P."/>
            <person name="Oberbeckmann S."/>
            <person name="Bunk B."/>
            <person name="Jeske O."/>
            <person name="Meyerdierks A."/>
            <person name="Storesund J.E."/>
            <person name="Kallscheuer N."/>
            <person name="Luecker S."/>
            <person name="Lage O.M."/>
            <person name="Pohl T."/>
            <person name="Merkel B.J."/>
            <person name="Hornburger P."/>
            <person name="Mueller R.-W."/>
            <person name="Bruemmer F."/>
            <person name="Labrenz M."/>
            <person name="Spormann A.M."/>
            <person name="Op den Camp H."/>
            <person name="Overmann J."/>
            <person name="Amann R."/>
            <person name="Jetten M.S.M."/>
            <person name="Mascher T."/>
            <person name="Medema M.H."/>
            <person name="Devos D.P."/>
            <person name="Kaster A.-K."/>
            <person name="Ovreas L."/>
            <person name="Rohde M."/>
            <person name="Galperin M.Y."/>
            <person name="Jogler C."/>
        </authorList>
    </citation>
    <scope>NUCLEOTIDE SEQUENCE [LARGE SCALE GENOMIC DNA]</scope>
    <source>
        <strain evidence="2 3">Mal4</strain>
    </source>
</reference>
<dbReference type="AlphaFoldDB" id="A0A517Z9C7"/>
<proteinExistence type="predicted"/>
<feature type="compositionally biased region" description="Low complexity" evidence="1">
    <location>
        <begin position="1"/>
        <end position="21"/>
    </location>
</feature>
<sequence>MDESTRQQSSQTSTPRQQPQQKVASTTACACPVCGGGLVEIRMKLQCSRCHTIVETCCEGGPG</sequence>
<dbReference type="EMBL" id="CP036275">
    <property type="protein sequence ID" value="QDU39076.1"/>
    <property type="molecule type" value="Genomic_DNA"/>
</dbReference>
<feature type="region of interest" description="Disordered" evidence="1">
    <location>
        <begin position="1"/>
        <end position="25"/>
    </location>
</feature>
<evidence type="ECO:0000313" key="2">
    <source>
        <dbReference type="EMBL" id="QDU39076.1"/>
    </source>
</evidence>
<protein>
    <submittedName>
        <fullName evidence="2">Uncharacterized protein</fullName>
    </submittedName>
</protein>
<keyword evidence="3" id="KW-1185">Reference proteome</keyword>
<accession>A0A517Z9C7</accession>
<dbReference type="RefSeq" id="WP_145370295.1">
    <property type="nucleotide sequence ID" value="NZ_CP036275.1"/>
</dbReference>
<gene>
    <name evidence="2" type="ORF">Mal4_34110</name>
</gene>
<dbReference type="Proteomes" id="UP000320496">
    <property type="component" value="Chromosome"/>
</dbReference>